<comment type="caution">
    <text evidence="9">The sequence shown here is derived from an EMBL/GenBank/DDBJ whole genome shotgun (WGS) entry which is preliminary data.</text>
</comment>
<keyword evidence="4 8" id="KW-0812">Transmembrane</keyword>
<feature type="transmembrane region" description="Helical" evidence="8">
    <location>
        <begin position="309"/>
        <end position="333"/>
    </location>
</feature>
<keyword evidence="6 8" id="KW-0472">Membrane</keyword>
<protein>
    <submittedName>
        <fullName evidence="9">Solute carrier family 13 member 2</fullName>
    </submittedName>
</protein>
<feature type="region of interest" description="Disordered" evidence="7">
    <location>
        <begin position="165"/>
        <end position="200"/>
    </location>
</feature>
<evidence type="ECO:0000256" key="3">
    <source>
        <dbReference type="ARBA" id="ARBA00022448"/>
    </source>
</evidence>
<evidence type="ECO:0000256" key="6">
    <source>
        <dbReference type="ARBA" id="ARBA00023136"/>
    </source>
</evidence>
<feature type="transmembrane region" description="Helical" evidence="8">
    <location>
        <begin position="12"/>
        <end position="34"/>
    </location>
</feature>
<evidence type="ECO:0000256" key="1">
    <source>
        <dbReference type="ARBA" id="ARBA00004141"/>
    </source>
</evidence>
<dbReference type="InterPro" id="IPR001898">
    <property type="entry name" value="SLC13A/DASS"/>
</dbReference>
<reference evidence="9 10" key="1">
    <citation type="journal article" date="2021" name="Elife">
        <title>Chloroplast acquisition without the gene transfer in kleptoplastic sea slugs, Plakobranchus ocellatus.</title>
        <authorList>
            <person name="Maeda T."/>
            <person name="Takahashi S."/>
            <person name="Yoshida T."/>
            <person name="Shimamura S."/>
            <person name="Takaki Y."/>
            <person name="Nagai Y."/>
            <person name="Toyoda A."/>
            <person name="Suzuki Y."/>
            <person name="Arimoto A."/>
            <person name="Ishii H."/>
            <person name="Satoh N."/>
            <person name="Nishiyama T."/>
            <person name="Hasebe M."/>
            <person name="Maruyama T."/>
            <person name="Minagawa J."/>
            <person name="Obokata J."/>
            <person name="Shigenobu S."/>
        </authorList>
    </citation>
    <scope>NUCLEOTIDE SEQUENCE [LARGE SCALE GENOMIC DNA]</scope>
</reference>
<feature type="transmembrane region" description="Helical" evidence="8">
    <location>
        <begin position="524"/>
        <end position="543"/>
    </location>
</feature>
<comment type="similarity">
    <text evidence="2">Belongs to the SLC13A/DASS transporter (TC 2.A.47) family. NADC subfamily.</text>
</comment>
<dbReference type="PANTHER" id="PTHR10283">
    <property type="entry name" value="SOLUTE CARRIER FAMILY 13 MEMBER"/>
    <property type="match status" value="1"/>
</dbReference>
<dbReference type="InterPro" id="IPR031312">
    <property type="entry name" value="Na/sul_symport_CS"/>
</dbReference>
<dbReference type="Pfam" id="PF00939">
    <property type="entry name" value="Na_sulph_symp"/>
    <property type="match status" value="1"/>
</dbReference>
<dbReference type="EMBL" id="BLXT01004129">
    <property type="protein sequence ID" value="GFO09946.1"/>
    <property type="molecule type" value="Genomic_DNA"/>
</dbReference>
<feature type="transmembrane region" description="Helical" evidence="8">
    <location>
        <begin position="442"/>
        <end position="472"/>
    </location>
</feature>
<accession>A0AAV4ATR6</accession>
<keyword evidence="5 8" id="KW-1133">Transmembrane helix</keyword>
<feature type="transmembrane region" description="Helical" evidence="8">
    <location>
        <begin position="484"/>
        <end position="504"/>
    </location>
</feature>
<keyword evidence="3" id="KW-0813">Transport</keyword>
<feature type="compositionally biased region" description="Low complexity" evidence="7">
    <location>
        <begin position="180"/>
        <end position="195"/>
    </location>
</feature>
<dbReference type="Proteomes" id="UP000735302">
    <property type="component" value="Unassembled WGS sequence"/>
</dbReference>
<dbReference type="AlphaFoldDB" id="A0AAV4ATR6"/>
<dbReference type="PANTHER" id="PTHR10283:SF82">
    <property type="entry name" value="SOLUTE CARRIER FAMILY 13 MEMBER 2"/>
    <property type="match status" value="1"/>
</dbReference>
<evidence type="ECO:0000256" key="8">
    <source>
        <dbReference type="SAM" id="Phobius"/>
    </source>
</evidence>
<evidence type="ECO:0000256" key="5">
    <source>
        <dbReference type="ARBA" id="ARBA00022989"/>
    </source>
</evidence>
<evidence type="ECO:0000256" key="7">
    <source>
        <dbReference type="SAM" id="MobiDB-lite"/>
    </source>
</evidence>
<dbReference type="PROSITE" id="PS01271">
    <property type="entry name" value="NA_SULFATE"/>
    <property type="match status" value="1"/>
</dbReference>
<organism evidence="9 10">
    <name type="scientific">Plakobranchus ocellatus</name>
    <dbReference type="NCBI Taxonomy" id="259542"/>
    <lineage>
        <taxon>Eukaryota</taxon>
        <taxon>Metazoa</taxon>
        <taxon>Spiralia</taxon>
        <taxon>Lophotrochozoa</taxon>
        <taxon>Mollusca</taxon>
        <taxon>Gastropoda</taxon>
        <taxon>Heterobranchia</taxon>
        <taxon>Euthyneura</taxon>
        <taxon>Panpulmonata</taxon>
        <taxon>Sacoglossa</taxon>
        <taxon>Placobranchoidea</taxon>
        <taxon>Plakobranchidae</taxon>
        <taxon>Plakobranchus</taxon>
    </lineage>
</organism>
<evidence type="ECO:0000313" key="10">
    <source>
        <dbReference type="Proteomes" id="UP000735302"/>
    </source>
</evidence>
<dbReference type="GO" id="GO:0015141">
    <property type="term" value="F:succinate transmembrane transporter activity"/>
    <property type="evidence" value="ECO:0007669"/>
    <property type="project" value="UniProtKB-ARBA"/>
</dbReference>
<feature type="transmembrane region" description="Helical" evidence="8">
    <location>
        <begin position="260"/>
        <end position="288"/>
    </location>
</feature>
<evidence type="ECO:0000256" key="4">
    <source>
        <dbReference type="ARBA" id="ARBA00022692"/>
    </source>
</evidence>
<name>A0AAV4ATR6_9GAST</name>
<feature type="transmembrane region" description="Helical" evidence="8">
    <location>
        <begin position="80"/>
        <end position="98"/>
    </location>
</feature>
<feature type="transmembrane region" description="Helical" evidence="8">
    <location>
        <begin position="40"/>
        <end position="59"/>
    </location>
</feature>
<dbReference type="GO" id="GO:0005886">
    <property type="term" value="C:plasma membrane"/>
    <property type="evidence" value="ECO:0007669"/>
    <property type="project" value="TreeGrafter"/>
</dbReference>
<feature type="transmembrane region" description="Helical" evidence="8">
    <location>
        <begin position="353"/>
        <end position="371"/>
    </location>
</feature>
<comment type="subcellular location">
    <subcellularLocation>
        <location evidence="1">Membrane</location>
        <topology evidence="1">Multi-pass membrane protein</topology>
    </subcellularLocation>
</comment>
<gene>
    <name evidence="9" type="ORF">PoB_003645100</name>
</gene>
<proteinExistence type="inferred from homology"/>
<evidence type="ECO:0000256" key="2">
    <source>
        <dbReference type="ARBA" id="ARBA00006772"/>
    </source>
</evidence>
<keyword evidence="10" id="KW-1185">Reference proteome</keyword>
<evidence type="ECO:0000313" key="9">
    <source>
        <dbReference type="EMBL" id="GFO09946.1"/>
    </source>
</evidence>
<sequence length="572" mass="62028">MAVMSFMWLTEAVPITVTSLLPVFMCPMAGILTAKDVGESYVNNTSLLFLGGLVVAIAVEEANLHKRVALNVLRLVGTDPKWIMLGIMLPTWFLSMWISNTATASMMIPIVEAVLAEIKAAQEELEGDKTLKEGYQFSNSEKIVPLKEFCTEITSKTVGDVQVNISPEGGNTMHNKCNRPQPQQTQTQSEPTSSQAGGVSTDPEYVNLTKGLSLCIAYAGNVGGIATLTGTPPNLVLKGQADAFFNKHGATDAGQYGLTFVGWMAMAAPLSALLLVLVWIWLVVMFLGRSCCRKNLRHMTAVKKVIRKELADMGPVTFAEKMTSALFVFLVILWVSREPKFVTGWATLFREKYVSDATAAIFVAVLFFILPKEKPNLFCWRLQNENPSYQPLMSWDAVQARLPWGVIVLLGGGFALAKACKASGLSAVVGAKLAEFDSLDPWLFNLVISMIVAMATEITSNTATATLLMPIMAELALKLNVNPLYLMSSSALATSFAFMMPVATPPNAIVFSHGRLTLPDMVKAGALVNVLAVLVLTFVINTWGEVIFNFSQIPDIFINDTVSVAMASTSAL</sequence>